<dbReference type="PRINTS" id="PR00364">
    <property type="entry name" value="DISEASERSIST"/>
</dbReference>
<keyword evidence="5" id="KW-0067">ATP-binding</keyword>
<keyword evidence="3" id="KW-0547">Nucleotide-binding</keyword>
<keyword evidence="2" id="KW-0677">Repeat</keyword>
<proteinExistence type="predicted"/>
<dbReference type="SMART" id="SM00369">
    <property type="entry name" value="LRR_TYP"/>
    <property type="match status" value="4"/>
</dbReference>
<name>A0A9Q0K8L1_9MAGN</name>
<reference evidence="10" key="1">
    <citation type="journal article" date="2023" name="Plant J.">
        <title>The genome of the king protea, Protea cynaroides.</title>
        <authorList>
            <person name="Chang J."/>
            <person name="Duong T.A."/>
            <person name="Schoeman C."/>
            <person name="Ma X."/>
            <person name="Roodt D."/>
            <person name="Barker N."/>
            <person name="Li Z."/>
            <person name="Van de Peer Y."/>
            <person name="Mizrachi E."/>
        </authorList>
    </citation>
    <scope>NUCLEOTIDE SEQUENCE</scope>
    <source>
        <tissue evidence="10">Young leaves</tissue>
    </source>
</reference>
<dbReference type="InterPro" id="IPR042197">
    <property type="entry name" value="Apaf_helical"/>
</dbReference>
<dbReference type="SUPFAM" id="SSF52540">
    <property type="entry name" value="P-loop containing nucleoside triphosphate hydrolases"/>
    <property type="match status" value="1"/>
</dbReference>
<dbReference type="InterPro" id="IPR036388">
    <property type="entry name" value="WH-like_DNA-bd_sf"/>
</dbReference>
<dbReference type="Pfam" id="PF23559">
    <property type="entry name" value="WHD_DRP"/>
    <property type="match status" value="1"/>
</dbReference>
<organism evidence="10 11">
    <name type="scientific">Protea cynaroides</name>
    <dbReference type="NCBI Taxonomy" id="273540"/>
    <lineage>
        <taxon>Eukaryota</taxon>
        <taxon>Viridiplantae</taxon>
        <taxon>Streptophyta</taxon>
        <taxon>Embryophyta</taxon>
        <taxon>Tracheophyta</taxon>
        <taxon>Spermatophyta</taxon>
        <taxon>Magnoliopsida</taxon>
        <taxon>Proteales</taxon>
        <taxon>Proteaceae</taxon>
        <taxon>Protea</taxon>
    </lineage>
</organism>
<feature type="domain" description="NB-ARC" evidence="6">
    <location>
        <begin position="172"/>
        <end position="341"/>
    </location>
</feature>
<dbReference type="Gene3D" id="1.10.10.10">
    <property type="entry name" value="Winged helix-like DNA-binding domain superfamily/Winged helix DNA-binding domain"/>
    <property type="match status" value="1"/>
</dbReference>
<dbReference type="InterPro" id="IPR002182">
    <property type="entry name" value="NB-ARC"/>
</dbReference>
<evidence type="ECO:0000256" key="3">
    <source>
        <dbReference type="ARBA" id="ARBA00022741"/>
    </source>
</evidence>
<dbReference type="FunFam" id="3.40.50.300:FF:001091">
    <property type="entry name" value="Probable disease resistance protein At1g61300"/>
    <property type="match status" value="1"/>
</dbReference>
<keyword evidence="11" id="KW-1185">Reference proteome</keyword>
<dbReference type="GO" id="GO:0005524">
    <property type="term" value="F:ATP binding"/>
    <property type="evidence" value="ECO:0007669"/>
    <property type="project" value="UniProtKB-KW"/>
</dbReference>
<evidence type="ECO:0000256" key="5">
    <source>
        <dbReference type="ARBA" id="ARBA00022840"/>
    </source>
</evidence>
<evidence type="ECO:0000259" key="7">
    <source>
        <dbReference type="Pfam" id="PF18052"/>
    </source>
</evidence>
<dbReference type="FunFam" id="1.10.10.10:FF:000322">
    <property type="entry name" value="Probable disease resistance protein At1g63360"/>
    <property type="match status" value="1"/>
</dbReference>
<comment type="caution">
    <text evidence="10">The sequence shown here is derived from an EMBL/GenBank/DDBJ whole genome shotgun (WGS) entry which is preliminary data.</text>
</comment>
<feature type="domain" description="Disease resistance R13L4/SHOC-2-like LRR" evidence="9">
    <location>
        <begin position="901"/>
        <end position="1009"/>
    </location>
</feature>
<dbReference type="InterPro" id="IPR058922">
    <property type="entry name" value="WHD_DRP"/>
</dbReference>
<dbReference type="SUPFAM" id="SSF52058">
    <property type="entry name" value="L domain-like"/>
    <property type="match status" value="2"/>
</dbReference>
<dbReference type="Pfam" id="PF00931">
    <property type="entry name" value="NB-ARC"/>
    <property type="match status" value="1"/>
</dbReference>
<dbReference type="GO" id="GO:0006952">
    <property type="term" value="P:defense response"/>
    <property type="evidence" value="ECO:0007669"/>
    <property type="project" value="UniProtKB-KW"/>
</dbReference>
<feature type="domain" description="Disease resistance protein winged helix" evidence="8">
    <location>
        <begin position="427"/>
        <end position="499"/>
    </location>
</feature>
<dbReference type="InterPro" id="IPR032675">
    <property type="entry name" value="LRR_dom_sf"/>
</dbReference>
<sequence>MAEKVFIAGAIEIMKKLSSFPEKEIIIIWGVKKEFKKLKETFPMLLAVLEDAEIRQDKDKLIRLWLKRLKDVAYEVDDILDEFSFEAMRQRMKTQNCKLKKVSDFFSHKNSIAFRSRMAHKIKEINEKIGRIAEDLKKFNFKSGDVNDHFKNEHIDRETDARLDNSNIFGREKETSKLIDMLIGSNNEEFLSVIPIVGIGGLGKTTLAKIVYNDESIVAHFEKRMWICVSDNFKVSMLIEEMVESLTGANPNLSNLEATQKLVDENLRGKRFLLVLDCVWNPDHEKWDRLRASLVIGAKGSKIIVTTRNEKVASIMGTLPPYHLVGLSENESWSLFKIKAFGSGGAPENSKTMRIGRELVEKCKGVPLAIKYLSALMQSKKSEHEWLSIQESELWKSEDGNEILSVLKLSYDHLSTQLKQCFAYCSIFPKGYKIKRKTLIQLWMAEGLLQSSNCKISMEDIGDEHFKSLVWNSFFQDVERNMYGEIIACTMHDLVHDLAQNIIGNECMIVDNFNKVDPIVETRYLSLVGSIKTIPKSFYVMRKLRGHLLLGRPCNFLPYHISDDMFLNFRSLRVLGLNHTNIKSLPSSIGELKHLRYLDLSRNEFETFPEFVTNLYNLQTLKMLDSYGYHMLPKGITKMINLRHLEVDSGLRFPKGIGQLTNLQTLSYFSVADDTEEDAAGIEELRDLWQLGGTLKLDYLNWLIKNGNGANLRGKPRLRELDLTWGRVRGHPQRYLWENDFDNDNTLLESLRPHSNLISLRIAEYTGTEPPNWIHGSSYLSSLHYLELDECPNVKSLDLAGLCSLRCLRIKDCPSLCLRLSKGFTALDDITLISLETLKIESCPGLATLPDGFFNLLRSLNTLEVRECSILRTLPESIGNLSSLREFYIGFSPNLVALPENLGNLLVLEKLEIYNCSGLVALPEGLGNLSLLQQLTISGCPGLVALPEGLGKLSLLQELSISGCSGLTRLPKGFGNLSSLQELTISGCRCLAALPENLGNLSSLQKLTISDYCLSNAPLPESLGDLSSLTKLAINGCPNLMALPEGIRRLISLKELYLIGCKSMSFPNGIPDLISLRQLHLTGFENLEALPDGLRNLSSLRKLWIEDCPSLMSLPDSLEELTSLKYLQISRLENLRALPEGLVNLSSLEHLSIDRCKNLLSLPEGLQNLRALQQERIDSFQTTPVGVEMKAPE</sequence>
<evidence type="ECO:0000256" key="2">
    <source>
        <dbReference type="ARBA" id="ARBA00022737"/>
    </source>
</evidence>
<evidence type="ECO:0000259" key="6">
    <source>
        <dbReference type="Pfam" id="PF00931"/>
    </source>
</evidence>
<keyword evidence="4" id="KW-0611">Plant defense</keyword>
<evidence type="ECO:0000256" key="1">
    <source>
        <dbReference type="ARBA" id="ARBA00022614"/>
    </source>
</evidence>
<dbReference type="Gene3D" id="3.40.50.300">
    <property type="entry name" value="P-loop containing nucleotide triphosphate hydrolases"/>
    <property type="match status" value="1"/>
</dbReference>
<dbReference type="Gene3D" id="1.10.8.430">
    <property type="entry name" value="Helical domain of apoptotic protease-activating factors"/>
    <property type="match status" value="1"/>
</dbReference>
<feature type="domain" description="Disease resistance N-terminal" evidence="7">
    <location>
        <begin position="14"/>
        <end position="97"/>
    </location>
</feature>
<dbReference type="InterPro" id="IPR055414">
    <property type="entry name" value="LRR_R13L4/SHOC2-like"/>
</dbReference>
<dbReference type="CDD" id="cd14798">
    <property type="entry name" value="RX-CC_like"/>
    <property type="match status" value="1"/>
</dbReference>
<dbReference type="InterPro" id="IPR027417">
    <property type="entry name" value="P-loop_NTPase"/>
</dbReference>
<dbReference type="GO" id="GO:0051707">
    <property type="term" value="P:response to other organism"/>
    <property type="evidence" value="ECO:0007669"/>
    <property type="project" value="UniProtKB-ARBA"/>
</dbReference>
<feature type="domain" description="Disease resistance R13L4/SHOC-2-like LRR" evidence="9">
    <location>
        <begin position="566"/>
        <end position="810"/>
    </location>
</feature>
<dbReference type="Proteomes" id="UP001141806">
    <property type="component" value="Unassembled WGS sequence"/>
</dbReference>
<gene>
    <name evidence="10" type="ORF">NE237_017737</name>
</gene>
<evidence type="ECO:0000256" key="4">
    <source>
        <dbReference type="ARBA" id="ARBA00022821"/>
    </source>
</evidence>
<evidence type="ECO:0000313" key="10">
    <source>
        <dbReference type="EMBL" id="KAJ4965888.1"/>
    </source>
</evidence>
<dbReference type="AlphaFoldDB" id="A0A9Q0K8L1"/>
<dbReference type="Gene3D" id="1.20.5.4130">
    <property type="match status" value="1"/>
</dbReference>
<dbReference type="PANTHER" id="PTHR36766">
    <property type="entry name" value="PLANT BROAD-SPECTRUM MILDEW RESISTANCE PROTEIN RPW8"/>
    <property type="match status" value="1"/>
</dbReference>
<protein>
    <submittedName>
        <fullName evidence="10">Uncharacterized protein</fullName>
    </submittedName>
</protein>
<evidence type="ECO:0000313" key="11">
    <source>
        <dbReference type="Proteomes" id="UP001141806"/>
    </source>
</evidence>
<dbReference type="PANTHER" id="PTHR36766:SF48">
    <property type="entry name" value="DISEASE RESISTANCE PROTEIN RGA3"/>
    <property type="match status" value="1"/>
</dbReference>
<dbReference type="Gene3D" id="3.80.10.10">
    <property type="entry name" value="Ribonuclease Inhibitor"/>
    <property type="match status" value="2"/>
</dbReference>
<accession>A0A9Q0K8L1</accession>
<dbReference type="EMBL" id="JAMYWD010000007">
    <property type="protein sequence ID" value="KAJ4965888.1"/>
    <property type="molecule type" value="Genomic_DNA"/>
</dbReference>
<dbReference type="InterPro" id="IPR003591">
    <property type="entry name" value="Leu-rich_rpt_typical-subtyp"/>
</dbReference>
<dbReference type="Pfam" id="PF18052">
    <property type="entry name" value="Rx_N"/>
    <property type="match status" value="1"/>
</dbReference>
<dbReference type="OrthoDB" id="5279713at2759"/>
<evidence type="ECO:0000259" key="8">
    <source>
        <dbReference type="Pfam" id="PF23559"/>
    </source>
</evidence>
<evidence type="ECO:0000259" key="9">
    <source>
        <dbReference type="Pfam" id="PF23598"/>
    </source>
</evidence>
<dbReference type="Pfam" id="PF23598">
    <property type="entry name" value="LRR_14"/>
    <property type="match status" value="2"/>
</dbReference>
<dbReference type="InterPro" id="IPR038005">
    <property type="entry name" value="RX-like_CC"/>
</dbReference>
<dbReference type="GO" id="GO:0043531">
    <property type="term" value="F:ADP binding"/>
    <property type="evidence" value="ECO:0007669"/>
    <property type="project" value="InterPro"/>
</dbReference>
<keyword evidence="1" id="KW-0433">Leucine-rich repeat</keyword>
<dbReference type="InterPro" id="IPR041118">
    <property type="entry name" value="Rx_N"/>
</dbReference>